<proteinExistence type="predicted"/>
<accession>A0A162KHG5</accession>
<dbReference type="Proteomes" id="UP000075787">
    <property type="component" value="Unassembled WGS sequence"/>
</dbReference>
<organism evidence="6 7">
    <name type="scientific">Tistrella mobilis</name>
    <dbReference type="NCBI Taxonomy" id="171437"/>
    <lineage>
        <taxon>Bacteria</taxon>
        <taxon>Pseudomonadati</taxon>
        <taxon>Pseudomonadota</taxon>
        <taxon>Alphaproteobacteria</taxon>
        <taxon>Geminicoccales</taxon>
        <taxon>Geminicoccaceae</taxon>
        <taxon>Tistrella</taxon>
    </lineage>
</organism>
<reference evidence="6 7" key="1">
    <citation type="submission" date="2015-12" db="EMBL/GenBank/DDBJ databases">
        <title>Genome sequence of Tistrella mobilis MCCC 1A02139.</title>
        <authorList>
            <person name="Lu L."/>
            <person name="Lai Q."/>
            <person name="Shao Z."/>
            <person name="Qian P."/>
        </authorList>
    </citation>
    <scope>NUCLEOTIDE SEQUENCE [LARGE SCALE GENOMIC DNA]</scope>
    <source>
        <strain evidence="6 7">MCCC 1A02139</strain>
    </source>
</reference>
<evidence type="ECO:0000313" key="6">
    <source>
        <dbReference type="EMBL" id="KYO51286.1"/>
    </source>
</evidence>
<evidence type="ECO:0000313" key="7">
    <source>
        <dbReference type="Proteomes" id="UP000075787"/>
    </source>
</evidence>
<dbReference type="CDD" id="cd00075">
    <property type="entry name" value="HATPase"/>
    <property type="match status" value="1"/>
</dbReference>
<dbReference type="PANTHER" id="PTHR43102:SF2">
    <property type="entry name" value="GAF DOMAIN-CONTAINING PROTEIN"/>
    <property type="match status" value="1"/>
</dbReference>
<dbReference type="OrthoDB" id="315417at2"/>
<dbReference type="EMBL" id="LPZR01000176">
    <property type="protein sequence ID" value="KYO51286.1"/>
    <property type="molecule type" value="Genomic_DNA"/>
</dbReference>
<dbReference type="SUPFAM" id="SSF55781">
    <property type="entry name" value="GAF domain-like"/>
    <property type="match status" value="1"/>
</dbReference>
<dbReference type="Gene3D" id="1.10.287.130">
    <property type="match status" value="1"/>
</dbReference>
<dbReference type="SUPFAM" id="SSF55874">
    <property type="entry name" value="ATPase domain of HSP90 chaperone/DNA topoisomerase II/histidine kinase"/>
    <property type="match status" value="1"/>
</dbReference>
<dbReference type="AlphaFoldDB" id="A0A162KHG5"/>
<dbReference type="SMART" id="SM00387">
    <property type="entry name" value="HATPase_c"/>
    <property type="match status" value="1"/>
</dbReference>
<dbReference type="InterPro" id="IPR003661">
    <property type="entry name" value="HisK_dim/P_dom"/>
</dbReference>
<evidence type="ECO:0000259" key="5">
    <source>
        <dbReference type="PROSITE" id="PS50109"/>
    </source>
</evidence>
<keyword evidence="3" id="KW-0597">Phosphoprotein</keyword>
<dbReference type="Gene3D" id="3.30.565.10">
    <property type="entry name" value="Histidine kinase-like ATPase, C-terminal domain"/>
    <property type="match status" value="1"/>
</dbReference>
<dbReference type="InterPro" id="IPR003018">
    <property type="entry name" value="GAF"/>
</dbReference>
<evidence type="ECO:0000256" key="2">
    <source>
        <dbReference type="ARBA" id="ARBA00012438"/>
    </source>
</evidence>
<dbReference type="Pfam" id="PF01590">
    <property type="entry name" value="GAF"/>
    <property type="match status" value="1"/>
</dbReference>
<dbReference type="EC" id="2.7.13.3" evidence="2"/>
<dbReference type="InterPro" id="IPR005467">
    <property type="entry name" value="His_kinase_dom"/>
</dbReference>
<dbReference type="Pfam" id="PF02518">
    <property type="entry name" value="HATPase_c"/>
    <property type="match status" value="1"/>
</dbReference>
<dbReference type="InterPro" id="IPR003594">
    <property type="entry name" value="HATPase_dom"/>
</dbReference>
<dbReference type="GO" id="GO:0000155">
    <property type="term" value="F:phosphorelay sensor kinase activity"/>
    <property type="evidence" value="ECO:0007669"/>
    <property type="project" value="InterPro"/>
</dbReference>
<dbReference type="SUPFAM" id="SSF47384">
    <property type="entry name" value="Homodimeric domain of signal transducing histidine kinase"/>
    <property type="match status" value="1"/>
</dbReference>
<dbReference type="Gene3D" id="3.30.450.40">
    <property type="match status" value="1"/>
</dbReference>
<dbReference type="SMART" id="SM00065">
    <property type="entry name" value="GAF"/>
    <property type="match status" value="1"/>
</dbReference>
<feature type="region of interest" description="Disordered" evidence="4">
    <location>
        <begin position="1"/>
        <end position="27"/>
    </location>
</feature>
<evidence type="ECO:0000256" key="4">
    <source>
        <dbReference type="SAM" id="MobiDB-lite"/>
    </source>
</evidence>
<dbReference type="PROSITE" id="PS50109">
    <property type="entry name" value="HIS_KIN"/>
    <property type="match status" value="1"/>
</dbReference>
<dbReference type="InterPro" id="IPR029016">
    <property type="entry name" value="GAF-like_dom_sf"/>
</dbReference>
<name>A0A162KHG5_9PROT</name>
<comment type="caution">
    <text evidence="6">The sequence shown here is derived from an EMBL/GenBank/DDBJ whole genome shotgun (WGS) entry which is preliminary data.</text>
</comment>
<protein>
    <recommendedName>
        <fullName evidence="2">histidine kinase</fullName>
        <ecNumber evidence="2">2.7.13.3</ecNumber>
    </recommendedName>
</protein>
<dbReference type="InterPro" id="IPR036097">
    <property type="entry name" value="HisK_dim/P_sf"/>
</dbReference>
<sequence>MRIVTKADTGKPETIGKTFTPAGRDPARERRRMAHLDRLGVLDTPPEPGFDRIVDIVSDLCRAPIALVSLIDTDRQWFKARHGLDATETPRDWAFCDHALAAPTVLEVPDAAQDPRFAGNPLVVGPPFIRFYAGAPIRLGDGIALGTLCVIDPEPRPDGLDDRQTRMLEAHAALVAERLQLLAANDHLREQMDLAVRVQTRLVDMAATPGQAVQELAHELRTPLCSTMGYAALIAADQRLPQEPRAWAGSIEEAGRWMLGLVNRLLARPRGAEGPRPQVIDLRQPLAAALRLVHGLSLEAGIRLEDGLTAEPVTAEADAATVQQVAVNLLANAIKYTPAGGTVRLDIARGPDRPGFAVLDTGPGVAPDRLGDGGDAILGRGAAPAVGGGSSGMGLDITRRLVEGQGGRIEIGNRKGSQGGLNVSVWLHSANC</sequence>
<dbReference type="SMART" id="SM00388">
    <property type="entry name" value="HisKA"/>
    <property type="match status" value="1"/>
</dbReference>
<dbReference type="Pfam" id="PF00512">
    <property type="entry name" value="HisKA"/>
    <property type="match status" value="1"/>
</dbReference>
<dbReference type="InterPro" id="IPR036890">
    <property type="entry name" value="HATPase_C_sf"/>
</dbReference>
<dbReference type="InterPro" id="IPR004358">
    <property type="entry name" value="Sig_transdc_His_kin-like_C"/>
</dbReference>
<gene>
    <name evidence="6" type="ORF">AUP44_09475</name>
</gene>
<evidence type="ECO:0000256" key="3">
    <source>
        <dbReference type="ARBA" id="ARBA00022553"/>
    </source>
</evidence>
<dbReference type="PRINTS" id="PR00344">
    <property type="entry name" value="BCTRLSENSOR"/>
</dbReference>
<dbReference type="CDD" id="cd00082">
    <property type="entry name" value="HisKA"/>
    <property type="match status" value="1"/>
</dbReference>
<comment type="catalytic activity">
    <reaction evidence="1">
        <text>ATP + protein L-histidine = ADP + protein N-phospho-L-histidine.</text>
        <dbReference type="EC" id="2.7.13.3"/>
    </reaction>
</comment>
<dbReference type="PANTHER" id="PTHR43102">
    <property type="entry name" value="SLR1143 PROTEIN"/>
    <property type="match status" value="1"/>
</dbReference>
<evidence type="ECO:0000256" key="1">
    <source>
        <dbReference type="ARBA" id="ARBA00000085"/>
    </source>
</evidence>
<feature type="domain" description="Histidine kinase" evidence="5">
    <location>
        <begin position="215"/>
        <end position="431"/>
    </location>
</feature>